<dbReference type="InterPro" id="IPR000253">
    <property type="entry name" value="FHA_dom"/>
</dbReference>
<dbReference type="Proteomes" id="UP000315522">
    <property type="component" value="Unassembled WGS sequence"/>
</dbReference>
<comment type="catalytic activity">
    <reaction evidence="8">
        <text>L-seryl-[protein] + ATP = O-phospho-L-seryl-[protein] + ADP + H(+)</text>
        <dbReference type="Rhea" id="RHEA:17989"/>
        <dbReference type="Rhea" id="RHEA-COMP:9863"/>
        <dbReference type="Rhea" id="RHEA-COMP:11604"/>
        <dbReference type="ChEBI" id="CHEBI:15378"/>
        <dbReference type="ChEBI" id="CHEBI:29999"/>
        <dbReference type="ChEBI" id="CHEBI:30616"/>
        <dbReference type="ChEBI" id="CHEBI:83421"/>
        <dbReference type="ChEBI" id="CHEBI:456216"/>
        <dbReference type="EC" id="2.7.11.24"/>
    </reaction>
    <physiologicalReaction direction="left-to-right" evidence="8">
        <dbReference type="Rhea" id="RHEA:17990"/>
    </physiologicalReaction>
</comment>
<evidence type="ECO:0000259" key="11">
    <source>
        <dbReference type="PROSITE" id="PS50006"/>
    </source>
</evidence>
<comment type="catalytic activity">
    <reaction evidence="7">
        <text>L-threonyl-[protein] + ATP = O-phospho-L-threonyl-[protein] + ADP + H(+)</text>
        <dbReference type="Rhea" id="RHEA:46608"/>
        <dbReference type="Rhea" id="RHEA-COMP:11060"/>
        <dbReference type="Rhea" id="RHEA-COMP:11605"/>
        <dbReference type="ChEBI" id="CHEBI:15378"/>
        <dbReference type="ChEBI" id="CHEBI:30013"/>
        <dbReference type="ChEBI" id="CHEBI:30616"/>
        <dbReference type="ChEBI" id="CHEBI:61977"/>
        <dbReference type="ChEBI" id="CHEBI:456216"/>
        <dbReference type="EC" id="2.7.11.24"/>
    </reaction>
    <physiologicalReaction direction="left-to-right" evidence="7">
        <dbReference type="Rhea" id="RHEA:46609"/>
    </physiologicalReaction>
</comment>
<dbReference type="PROSITE" id="PS00108">
    <property type="entry name" value="PROTEIN_KINASE_ST"/>
    <property type="match status" value="1"/>
</dbReference>
<dbReference type="PANTHER" id="PTHR48016:SF56">
    <property type="entry name" value="MAPKK KINASE"/>
    <property type="match status" value="1"/>
</dbReference>
<dbReference type="GO" id="GO:0004707">
    <property type="term" value="F:MAP kinase activity"/>
    <property type="evidence" value="ECO:0007669"/>
    <property type="project" value="UniProtKB-EC"/>
</dbReference>
<evidence type="ECO:0000256" key="1">
    <source>
        <dbReference type="ARBA" id="ARBA00005575"/>
    </source>
</evidence>
<dbReference type="SUPFAM" id="SSF56112">
    <property type="entry name" value="Protein kinase-like (PK-like)"/>
    <property type="match status" value="1"/>
</dbReference>
<dbReference type="AlphaFoldDB" id="A0A559MIH3"/>
<dbReference type="EC" id="2.7.11.24" evidence="2"/>
<dbReference type="InterPro" id="IPR000719">
    <property type="entry name" value="Prot_kinase_dom"/>
</dbReference>
<comment type="similarity">
    <text evidence="1">Belongs to the protein kinase superfamily. CAMK Ser/Thr protein kinase family. CHEK2 subfamily.</text>
</comment>
<feature type="binding site" evidence="9">
    <location>
        <position position="234"/>
    </location>
    <ligand>
        <name>ATP</name>
        <dbReference type="ChEBI" id="CHEBI:30616"/>
    </ligand>
</feature>
<dbReference type="PROSITE" id="PS50006">
    <property type="entry name" value="FHA_DOMAIN"/>
    <property type="match status" value="1"/>
</dbReference>
<dbReference type="SMART" id="SM00220">
    <property type="entry name" value="S_TKc"/>
    <property type="match status" value="1"/>
</dbReference>
<dbReference type="CDD" id="cd00180">
    <property type="entry name" value="PKc"/>
    <property type="match status" value="1"/>
</dbReference>
<evidence type="ECO:0000313" key="14">
    <source>
        <dbReference type="Proteomes" id="UP000315522"/>
    </source>
</evidence>
<sequence length="410" mass="45894">MPRPPHPLALFSLRPHQENERAKCAVSHPDNIHHVSTFSNGREALDVGFHIRGKSSTTLATLGRGVKADIYVEGSSIAKVQCSFEIDLETGIVMLYDRSHGCTTQVFGENATPFEHRRIRKVLIQQDLNTIIGIGGEGCDLVQFELEWHQDPTRTAEAIKNYDALPCGRVENPRLARTVNEAPTDLPSRRETRPHTPTQLKMRYVPVGPPLGSGQFGTVYKAIDVDSGKFMAVKIVERPEKISQQEAWRKLLKREVETLCNISHPHIINYIASQGWGEPKLMIFTGLMKGTLEALVESGADTSLVANSGIIHRDVKPENILYESYPGGRYQFQLTDFGLSNRAVDATTFAVDVWSLFVTMLWILDIEFRERDFRSEKEVWEVILSAASKGDMSKIQEMAIVDPARRASAA</sequence>
<dbReference type="InterPro" id="IPR011009">
    <property type="entry name" value="Kinase-like_dom_sf"/>
</dbReference>
<evidence type="ECO:0000256" key="8">
    <source>
        <dbReference type="ARBA" id="ARBA00048130"/>
    </source>
</evidence>
<dbReference type="Gene3D" id="1.10.510.10">
    <property type="entry name" value="Transferase(Phosphotransferase) domain 1"/>
    <property type="match status" value="1"/>
</dbReference>
<dbReference type="PROSITE" id="PS00107">
    <property type="entry name" value="PROTEIN_KINASE_ATP"/>
    <property type="match status" value="1"/>
</dbReference>
<evidence type="ECO:0000256" key="10">
    <source>
        <dbReference type="RuleBase" id="RU000304"/>
    </source>
</evidence>
<evidence type="ECO:0000256" key="4">
    <source>
        <dbReference type="ARBA" id="ARBA00022741"/>
    </source>
</evidence>
<evidence type="ECO:0000256" key="5">
    <source>
        <dbReference type="ARBA" id="ARBA00022777"/>
    </source>
</evidence>
<dbReference type="PANTHER" id="PTHR48016">
    <property type="entry name" value="MAP KINASE KINASE KINASE SSK2-RELATED-RELATED"/>
    <property type="match status" value="1"/>
</dbReference>
<evidence type="ECO:0000256" key="3">
    <source>
        <dbReference type="ARBA" id="ARBA00022679"/>
    </source>
</evidence>
<name>A0A559MIH3_9HELO</name>
<dbReference type="EMBL" id="QGML01000255">
    <property type="protein sequence ID" value="TVY92752.1"/>
    <property type="molecule type" value="Genomic_DNA"/>
</dbReference>
<dbReference type="Pfam" id="PF00069">
    <property type="entry name" value="Pkinase"/>
    <property type="match status" value="1"/>
</dbReference>
<dbReference type="Gene3D" id="3.30.200.20">
    <property type="entry name" value="Phosphorylase Kinase, domain 1"/>
    <property type="match status" value="1"/>
</dbReference>
<evidence type="ECO:0000256" key="6">
    <source>
        <dbReference type="ARBA" id="ARBA00022840"/>
    </source>
</evidence>
<dbReference type="GO" id="GO:0005524">
    <property type="term" value="F:ATP binding"/>
    <property type="evidence" value="ECO:0007669"/>
    <property type="project" value="UniProtKB-UniRule"/>
</dbReference>
<keyword evidence="3" id="KW-0808">Transferase</keyword>
<evidence type="ECO:0000256" key="7">
    <source>
        <dbReference type="ARBA" id="ARBA00047919"/>
    </source>
</evidence>
<dbReference type="InterPro" id="IPR017441">
    <property type="entry name" value="Protein_kinase_ATP_BS"/>
</dbReference>
<evidence type="ECO:0000256" key="9">
    <source>
        <dbReference type="PROSITE-ProRule" id="PRU10141"/>
    </source>
</evidence>
<comment type="caution">
    <text evidence="13">The sequence shown here is derived from an EMBL/GenBank/DDBJ whole genome shotgun (WGS) entry which is preliminary data.</text>
</comment>
<keyword evidence="4 9" id="KW-0547">Nucleotide-binding</keyword>
<keyword evidence="6 9" id="KW-0067">ATP-binding</keyword>
<proteinExistence type="inferred from homology"/>
<dbReference type="InterPro" id="IPR050538">
    <property type="entry name" value="MAP_kinase_kinase_kinase"/>
</dbReference>
<gene>
    <name evidence="13" type="primary">SSK2</name>
    <name evidence="13" type="ORF">LAWI1_G002075</name>
</gene>
<reference evidence="13 14" key="1">
    <citation type="submission" date="2018-05" db="EMBL/GenBank/DDBJ databases">
        <title>Genome sequencing and assembly of the regulated plant pathogen Lachnellula willkommii and related sister species for the development of diagnostic species identification markers.</title>
        <authorList>
            <person name="Giroux E."/>
            <person name="Bilodeau G."/>
        </authorList>
    </citation>
    <scope>NUCLEOTIDE SEQUENCE [LARGE SCALE GENOMIC DNA]</scope>
    <source>
        <strain evidence="13 14">CBS 172.35</strain>
    </source>
</reference>
<feature type="domain" description="Protein kinase" evidence="12">
    <location>
        <begin position="205"/>
        <end position="410"/>
    </location>
</feature>
<evidence type="ECO:0000313" key="13">
    <source>
        <dbReference type="EMBL" id="TVY92752.1"/>
    </source>
</evidence>
<keyword evidence="10" id="KW-0723">Serine/threonine-protein kinase</keyword>
<organism evidence="13 14">
    <name type="scientific">Lachnellula willkommii</name>
    <dbReference type="NCBI Taxonomy" id="215461"/>
    <lineage>
        <taxon>Eukaryota</taxon>
        <taxon>Fungi</taxon>
        <taxon>Dikarya</taxon>
        <taxon>Ascomycota</taxon>
        <taxon>Pezizomycotina</taxon>
        <taxon>Leotiomycetes</taxon>
        <taxon>Helotiales</taxon>
        <taxon>Lachnaceae</taxon>
        <taxon>Lachnellula</taxon>
    </lineage>
</organism>
<evidence type="ECO:0000256" key="2">
    <source>
        <dbReference type="ARBA" id="ARBA00012411"/>
    </source>
</evidence>
<accession>A0A559MIH3</accession>
<evidence type="ECO:0000259" key="12">
    <source>
        <dbReference type="PROSITE" id="PS50011"/>
    </source>
</evidence>
<protein>
    <recommendedName>
        <fullName evidence="2">mitogen-activated protein kinase</fullName>
        <ecNumber evidence="2">2.7.11.24</ecNumber>
    </recommendedName>
</protein>
<keyword evidence="14" id="KW-1185">Reference proteome</keyword>
<feature type="domain" description="FHA" evidence="11">
    <location>
        <begin position="60"/>
        <end position="119"/>
    </location>
</feature>
<dbReference type="InterPro" id="IPR008271">
    <property type="entry name" value="Ser/Thr_kinase_AS"/>
</dbReference>
<dbReference type="PROSITE" id="PS50011">
    <property type="entry name" value="PROTEIN_KINASE_DOM"/>
    <property type="match status" value="1"/>
</dbReference>
<keyword evidence="5 13" id="KW-0418">Kinase</keyword>